<organism evidence="7 8">
    <name type="scientific">Nostocoides veronense</name>
    <dbReference type="NCBI Taxonomy" id="330836"/>
    <lineage>
        <taxon>Bacteria</taxon>
        <taxon>Bacillati</taxon>
        <taxon>Actinomycetota</taxon>
        <taxon>Actinomycetes</taxon>
        <taxon>Micrococcales</taxon>
        <taxon>Intrasporangiaceae</taxon>
        <taxon>Nostocoides</taxon>
    </lineage>
</organism>
<keyword evidence="2 5" id="KW-0547">Nucleotide-binding</keyword>
<dbReference type="PANTHER" id="PTHR43585">
    <property type="entry name" value="FUMIPYRROLE BIOSYNTHESIS PROTEIN C"/>
    <property type="match status" value="1"/>
</dbReference>
<keyword evidence="1" id="KW-0436">Ligase</keyword>
<feature type="domain" description="ATP-grasp" evidence="6">
    <location>
        <begin position="116"/>
        <end position="312"/>
    </location>
</feature>
<dbReference type="RefSeq" id="WP_344083275.1">
    <property type="nucleotide sequence ID" value="NZ_BAAAPO010000025.1"/>
</dbReference>
<protein>
    <submittedName>
        <fullName evidence="7">ATP-grasp domain-containing protein</fullName>
    </submittedName>
</protein>
<comment type="caution">
    <text evidence="7">The sequence shown here is derived from an EMBL/GenBank/DDBJ whole genome shotgun (WGS) entry which is preliminary data.</text>
</comment>
<name>A0ABP4XXI4_9MICO</name>
<dbReference type="Gene3D" id="3.30.1490.20">
    <property type="entry name" value="ATP-grasp fold, A domain"/>
    <property type="match status" value="1"/>
</dbReference>
<reference evidence="8" key="1">
    <citation type="journal article" date="2019" name="Int. J. Syst. Evol. Microbiol.">
        <title>The Global Catalogue of Microorganisms (GCM) 10K type strain sequencing project: providing services to taxonomists for standard genome sequencing and annotation.</title>
        <authorList>
            <consortium name="The Broad Institute Genomics Platform"/>
            <consortium name="The Broad Institute Genome Sequencing Center for Infectious Disease"/>
            <person name="Wu L."/>
            <person name="Ma J."/>
        </authorList>
    </citation>
    <scope>NUCLEOTIDE SEQUENCE [LARGE SCALE GENOMIC DNA]</scope>
    <source>
        <strain evidence="8">JCM 15592</strain>
    </source>
</reference>
<accession>A0ABP4XXI4</accession>
<evidence type="ECO:0000256" key="4">
    <source>
        <dbReference type="ARBA" id="ARBA00022840"/>
    </source>
</evidence>
<evidence type="ECO:0000313" key="7">
    <source>
        <dbReference type="EMBL" id="GAA1791898.1"/>
    </source>
</evidence>
<dbReference type="Gene3D" id="3.30.470.20">
    <property type="entry name" value="ATP-grasp fold, B domain"/>
    <property type="match status" value="1"/>
</dbReference>
<dbReference type="InterPro" id="IPR003135">
    <property type="entry name" value="ATP-grasp_carboxylate-amine"/>
</dbReference>
<dbReference type="PANTHER" id="PTHR43585:SF2">
    <property type="entry name" value="ATP-GRASP ENZYME FSQD"/>
    <property type="match status" value="1"/>
</dbReference>
<evidence type="ECO:0000256" key="5">
    <source>
        <dbReference type="PROSITE-ProRule" id="PRU00409"/>
    </source>
</evidence>
<dbReference type="SUPFAM" id="SSF56059">
    <property type="entry name" value="Glutathione synthetase ATP-binding domain-like"/>
    <property type="match status" value="1"/>
</dbReference>
<dbReference type="InterPro" id="IPR013815">
    <property type="entry name" value="ATP_grasp_subdomain_1"/>
</dbReference>
<evidence type="ECO:0000259" key="6">
    <source>
        <dbReference type="PROSITE" id="PS50975"/>
    </source>
</evidence>
<keyword evidence="8" id="KW-1185">Reference proteome</keyword>
<gene>
    <name evidence="7" type="ORF">GCM10009811_15810</name>
</gene>
<dbReference type="Proteomes" id="UP001499938">
    <property type="component" value="Unassembled WGS sequence"/>
</dbReference>
<sequence length="407" mass="45071">MNIVFVEPAFPNNQRRFVTALAGVGANVIGIGESDEWSLDPEVRESMLGYYKVSNVTNVREMTDAVKFIQSKLWVDRLEATIESHTMAAAQVREATGIPGTSVHATWLCRDKPSMKEALRKVGVPTAASTAADTADAIWDFAAKIGYPLILKPRAGAGAQDTMRVDNDTELAHAITLFGAHGATSIAVEEFVEGHEGFYDTICRDNQVVHDWTTHYYPNVLEAMRTRWISPQFITTNRMADSSFYGEVAELGQRVIEAFDIGTSATHMEWFYGPKGLRFSEIGARPPGVGAWDLYSAANEVDVYREWAHVQAHGTAERPMGRPYSAGIVALRPDRDGVISGYSGIDDIFGRYGEWIIDTHFPHVGHMTQGVEAGYMANAYVRMRHPDYDTLRAMLDDVGRTIHVYAG</sequence>
<proteinExistence type="predicted"/>
<dbReference type="InterPro" id="IPR052032">
    <property type="entry name" value="ATP-dep_AA_Ligase"/>
</dbReference>
<keyword evidence="4 5" id="KW-0067">ATP-binding</keyword>
<dbReference type="EMBL" id="BAAAPO010000025">
    <property type="protein sequence ID" value="GAA1791898.1"/>
    <property type="molecule type" value="Genomic_DNA"/>
</dbReference>
<evidence type="ECO:0000256" key="1">
    <source>
        <dbReference type="ARBA" id="ARBA00022598"/>
    </source>
</evidence>
<dbReference type="Pfam" id="PF02222">
    <property type="entry name" value="ATP-grasp"/>
    <property type="match status" value="1"/>
</dbReference>
<evidence type="ECO:0000256" key="2">
    <source>
        <dbReference type="ARBA" id="ARBA00022741"/>
    </source>
</evidence>
<keyword evidence="3" id="KW-0658">Purine biosynthesis</keyword>
<evidence type="ECO:0000256" key="3">
    <source>
        <dbReference type="ARBA" id="ARBA00022755"/>
    </source>
</evidence>
<evidence type="ECO:0000313" key="8">
    <source>
        <dbReference type="Proteomes" id="UP001499938"/>
    </source>
</evidence>
<dbReference type="PROSITE" id="PS50975">
    <property type="entry name" value="ATP_GRASP"/>
    <property type="match status" value="1"/>
</dbReference>
<dbReference type="InterPro" id="IPR011761">
    <property type="entry name" value="ATP-grasp"/>
</dbReference>
<dbReference type="Gene3D" id="3.40.50.20">
    <property type="match status" value="1"/>
</dbReference>